<sequence length="143" mass="16057">MAARSKARRRALEILFEAEQRELSPAEVLASRARTTDQVLNEYVPVLVNGVVEHRETIDELLSTYARGWTIERMPRVDLQALRIGAWEILHNPDIPDGVAVAEAVALTRELSTEESPRFVNGVLGRIQKLKPTLTEVTEDDEA</sequence>
<dbReference type="Gene3D" id="1.10.940.10">
    <property type="entry name" value="NusB-like"/>
    <property type="match status" value="1"/>
</dbReference>
<comment type="similarity">
    <text evidence="1 6">Belongs to the NusB family.</text>
</comment>
<keyword evidence="2 6" id="KW-0889">Transcription antitermination</keyword>
<keyword evidence="3 6" id="KW-0694">RNA-binding</keyword>
<dbReference type="RefSeq" id="WP_044492728.1">
    <property type="nucleotide sequence ID" value="NZ_BAABLW010000007.1"/>
</dbReference>
<evidence type="ECO:0000256" key="6">
    <source>
        <dbReference type="HAMAP-Rule" id="MF_00073"/>
    </source>
</evidence>
<dbReference type="InterPro" id="IPR011605">
    <property type="entry name" value="NusB_fam"/>
</dbReference>
<dbReference type="InterPro" id="IPR006027">
    <property type="entry name" value="NusB_RsmB_TIM44"/>
</dbReference>
<comment type="function">
    <text evidence="6">Involved in transcription antitermination. Required for transcription of ribosomal RNA (rRNA) genes. Binds specifically to the boxA antiterminator sequence of the ribosomal RNA (rrn) operons.</text>
</comment>
<feature type="domain" description="NusB/RsmB/TIM44" evidence="7">
    <location>
        <begin position="6"/>
        <end position="129"/>
    </location>
</feature>
<comment type="caution">
    <text evidence="8">The sequence shown here is derived from an EMBL/GenBank/DDBJ whole genome shotgun (WGS) entry which is preliminary data.</text>
</comment>
<dbReference type="PANTHER" id="PTHR11078:SF3">
    <property type="entry name" value="ANTITERMINATION NUSB DOMAIN-CONTAINING PROTEIN"/>
    <property type="match status" value="1"/>
</dbReference>
<dbReference type="InterPro" id="IPR035926">
    <property type="entry name" value="NusB-like_sf"/>
</dbReference>
<keyword evidence="9" id="KW-1185">Reference proteome</keyword>
<protein>
    <recommendedName>
        <fullName evidence="6">Transcription antitermination protein NusB</fullName>
    </recommendedName>
    <alternativeName>
        <fullName evidence="6">Antitermination factor NusB</fullName>
    </alternativeName>
</protein>
<dbReference type="EMBL" id="BAABLW010000007">
    <property type="protein sequence ID" value="GAA4925695.1"/>
    <property type="molecule type" value="Genomic_DNA"/>
</dbReference>
<accession>A0ABP9G1I0</accession>
<name>A0ABP9G1I0_9MICC</name>
<evidence type="ECO:0000313" key="9">
    <source>
        <dbReference type="Proteomes" id="UP001500368"/>
    </source>
</evidence>
<evidence type="ECO:0000313" key="8">
    <source>
        <dbReference type="EMBL" id="GAA4925695.1"/>
    </source>
</evidence>
<reference evidence="9" key="1">
    <citation type="journal article" date="2019" name="Int. J. Syst. Evol. Microbiol.">
        <title>The Global Catalogue of Microorganisms (GCM) 10K type strain sequencing project: providing services to taxonomists for standard genome sequencing and annotation.</title>
        <authorList>
            <consortium name="The Broad Institute Genomics Platform"/>
            <consortium name="The Broad Institute Genome Sequencing Center for Infectious Disease"/>
            <person name="Wu L."/>
            <person name="Ma J."/>
        </authorList>
    </citation>
    <scope>NUCLEOTIDE SEQUENCE [LARGE SCALE GENOMIC DNA]</scope>
    <source>
        <strain evidence="9">JCM 19129</strain>
    </source>
</reference>
<dbReference type="SUPFAM" id="SSF48013">
    <property type="entry name" value="NusB-like"/>
    <property type="match status" value="1"/>
</dbReference>
<dbReference type="Proteomes" id="UP001500368">
    <property type="component" value="Unassembled WGS sequence"/>
</dbReference>
<gene>
    <name evidence="6 8" type="primary">nusB</name>
    <name evidence="8" type="ORF">GCM10025790_24080</name>
</gene>
<evidence type="ECO:0000256" key="2">
    <source>
        <dbReference type="ARBA" id="ARBA00022814"/>
    </source>
</evidence>
<dbReference type="Pfam" id="PF01029">
    <property type="entry name" value="NusB"/>
    <property type="match status" value="1"/>
</dbReference>
<keyword evidence="4 6" id="KW-0805">Transcription regulation</keyword>
<keyword evidence="5 6" id="KW-0804">Transcription</keyword>
<evidence type="ECO:0000256" key="4">
    <source>
        <dbReference type="ARBA" id="ARBA00023015"/>
    </source>
</evidence>
<organism evidence="8 9">
    <name type="scientific">Nesterenkonia rhizosphaerae</name>
    <dbReference type="NCBI Taxonomy" id="1348272"/>
    <lineage>
        <taxon>Bacteria</taxon>
        <taxon>Bacillati</taxon>
        <taxon>Actinomycetota</taxon>
        <taxon>Actinomycetes</taxon>
        <taxon>Micrococcales</taxon>
        <taxon>Micrococcaceae</taxon>
        <taxon>Nesterenkonia</taxon>
    </lineage>
</organism>
<evidence type="ECO:0000256" key="3">
    <source>
        <dbReference type="ARBA" id="ARBA00022884"/>
    </source>
</evidence>
<dbReference type="NCBIfam" id="TIGR01951">
    <property type="entry name" value="nusB"/>
    <property type="match status" value="1"/>
</dbReference>
<evidence type="ECO:0000256" key="1">
    <source>
        <dbReference type="ARBA" id="ARBA00005952"/>
    </source>
</evidence>
<evidence type="ECO:0000256" key="5">
    <source>
        <dbReference type="ARBA" id="ARBA00023163"/>
    </source>
</evidence>
<dbReference type="PANTHER" id="PTHR11078">
    <property type="entry name" value="N UTILIZATION SUBSTANCE PROTEIN B-RELATED"/>
    <property type="match status" value="1"/>
</dbReference>
<dbReference type="HAMAP" id="MF_00073">
    <property type="entry name" value="NusB"/>
    <property type="match status" value="1"/>
</dbReference>
<proteinExistence type="inferred from homology"/>
<evidence type="ECO:0000259" key="7">
    <source>
        <dbReference type="Pfam" id="PF01029"/>
    </source>
</evidence>